<feature type="domain" description="MnmC-like methyltransferase" evidence="1">
    <location>
        <begin position="197"/>
        <end position="286"/>
    </location>
</feature>
<reference evidence="2" key="1">
    <citation type="submission" date="2020-10" db="EMBL/GenBank/DDBJ databases">
        <authorList>
            <person name="Gilroy R."/>
        </authorList>
    </citation>
    <scope>NUCLEOTIDE SEQUENCE</scope>
    <source>
        <strain evidence="2">CHK154-7741</strain>
    </source>
</reference>
<protein>
    <recommendedName>
        <fullName evidence="1">MnmC-like methyltransferase domain-containing protein</fullName>
    </recommendedName>
</protein>
<dbReference type="InterPro" id="IPR008471">
    <property type="entry name" value="MnmC-like_methylTransf"/>
</dbReference>
<accession>A0A9D1N1F2</accession>
<dbReference type="AlphaFoldDB" id="A0A9D1N1F2"/>
<comment type="caution">
    <text evidence="2">The sequence shown here is derived from an EMBL/GenBank/DDBJ whole genome shotgun (WGS) entry which is preliminary data.</text>
</comment>
<evidence type="ECO:0000259" key="1">
    <source>
        <dbReference type="Pfam" id="PF05430"/>
    </source>
</evidence>
<organism evidence="2 3">
    <name type="scientific">Candidatus Limenecus avicola</name>
    <dbReference type="NCBI Taxonomy" id="2840847"/>
    <lineage>
        <taxon>Bacteria</taxon>
        <taxon>Bacillati</taxon>
        <taxon>Bacillota</taxon>
        <taxon>Clostridia</taxon>
        <taxon>Eubacteriales</taxon>
        <taxon>Clostridiaceae</taxon>
        <taxon>Clostridiaceae incertae sedis</taxon>
        <taxon>Candidatus Limenecus</taxon>
    </lineage>
</organism>
<dbReference type="Gene3D" id="3.40.50.150">
    <property type="entry name" value="Vaccinia Virus protein VP39"/>
    <property type="match status" value="1"/>
</dbReference>
<dbReference type="Proteomes" id="UP000886748">
    <property type="component" value="Unassembled WGS sequence"/>
</dbReference>
<dbReference type="PANTHER" id="PTHR39963">
    <property type="entry name" value="SLL0983 PROTEIN"/>
    <property type="match status" value="1"/>
</dbReference>
<proteinExistence type="predicted"/>
<evidence type="ECO:0000313" key="3">
    <source>
        <dbReference type="Proteomes" id="UP000886748"/>
    </source>
</evidence>
<evidence type="ECO:0000313" key="2">
    <source>
        <dbReference type="EMBL" id="HIU92896.1"/>
    </source>
</evidence>
<name>A0A9D1N1F2_9CLOT</name>
<sequence length="366" mass="42655">MNNDLPKNIDYEFLFTKDGSCGLYNKEVNDVYHSVFGAKEEAEEKFIKPLEFEKDFFNKKQLKILDICYGIGYNTKAILNKILKLKYNGNVTIDALEYDKNLVLMSPFIKDGHEKKSPFVSYVLLSALIDDIYVNKDTVLNFIFSGKNKQFIAPFYRRLVKRFHYLRYQYNPPDKNNLFLHNTYYHCMSSRNKKSLNCLKLKNFTFNTYFDDARVTVQKLDYGYDIIFLDAFTPTKLPTLWSLDFFNELFRLLDKGGKLVTYSNSAAVRNAMLNAGFCVGKLFDKNNRCCGTMATKNCNLIQNKLDDYDLGLIKTNAGIYYKDKGLCCSVQEILDEHELRRKQLNLESSSHYIKTHKKECTNVTIQ</sequence>
<dbReference type="SUPFAM" id="SSF53335">
    <property type="entry name" value="S-adenosyl-L-methionine-dependent methyltransferases"/>
    <property type="match status" value="1"/>
</dbReference>
<gene>
    <name evidence="2" type="ORF">IAD26_07175</name>
</gene>
<dbReference type="EMBL" id="DVOD01000052">
    <property type="protein sequence ID" value="HIU92896.1"/>
    <property type="molecule type" value="Genomic_DNA"/>
</dbReference>
<reference evidence="2" key="2">
    <citation type="journal article" date="2021" name="PeerJ">
        <title>Extensive microbial diversity within the chicken gut microbiome revealed by metagenomics and culture.</title>
        <authorList>
            <person name="Gilroy R."/>
            <person name="Ravi A."/>
            <person name="Getino M."/>
            <person name="Pursley I."/>
            <person name="Horton D.L."/>
            <person name="Alikhan N.F."/>
            <person name="Baker D."/>
            <person name="Gharbi K."/>
            <person name="Hall N."/>
            <person name="Watson M."/>
            <person name="Adriaenssens E.M."/>
            <person name="Foster-Nyarko E."/>
            <person name="Jarju S."/>
            <person name="Secka A."/>
            <person name="Antonio M."/>
            <person name="Oren A."/>
            <person name="Chaudhuri R.R."/>
            <person name="La Ragione R."/>
            <person name="Hildebrand F."/>
            <person name="Pallen M.J."/>
        </authorList>
    </citation>
    <scope>NUCLEOTIDE SEQUENCE</scope>
    <source>
        <strain evidence="2">CHK154-7741</strain>
    </source>
</reference>
<dbReference type="InterPro" id="IPR029063">
    <property type="entry name" value="SAM-dependent_MTases_sf"/>
</dbReference>
<dbReference type="Pfam" id="PF05430">
    <property type="entry name" value="Methyltransf_30"/>
    <property type="match status" value="1"/>
</dbReference>
<dbReference type="PANTHER" id="PTHR39963:SF1">
    <property type="entry name" value="MNMC-LIKE METHYLTRANSFERASE DOMAIN-CONTAINING PROTEIN"/>
    <property type="match status" value="1"/>
</dbReference>
<dbReference type="GO" id="GO:0016645">
    <property type="term" value="F:oxidoreductase activity, acting on the CH-NH group of donors"/>
    <property type="evidence" value="ECO:0007669"/>
    <property type="project" value="InterPro"/>
</dbReference>